<evidence type="ECO:0000313" key="2">
    <source>
        <dbReference type="Proteomes" id="UP000095287"/>
    </source>
</evidence>
<accession>A0A1I7Y5H9</accession>
<evidence type="ECO:0000313" key="3">
    <source>
        <dbReference type="WBParaSite" id="L893_g12945.t1"/>
    </source>
</evidence>
<evidence type="ECO:0000256" key="1">
    <source>
        <dbReference type="SAM" id="MobiDB-lite"/>
    </source>
</evidence>
<dbReference type="WBParaSite" id="L893_g12945.t1">
    <property type="protein sequence ID" value="L893_g12945.t1"/>
    <property type="gene ID" value="L893_g12945"/>
</dbReference>
<dbReference type="Proteomes" id="UP000095287">
    <property type="component" value="Unplaced"/>
</dbReference>
<protein>
    <submittedName>
        <fullName evidence="3">Uncharacterized protein</fullName>
    </submittedName>
</protein>
<proteinExistence type="predicted"/>
<dbReference type="AlphaFoldDB" id="A0A1I7Y5H9"/>
<name>A0A1I7Y5H9_9BILA</name>
<sequence>MGSCDDSHVNAHTSRSPPLPKDVLLESPYPYHIVQTHDLTPSQKRVVKDVRHTVDKELLFYSAPLMVVGDSLL</sequence>
<keyword evidence="2" id="KW-1185">Reference proteome</keyword>
<feature type="region of interest" description="Disordered" evidence="1">
    <location>
        <begin position="1"/>
        <end position="21"/>
    </location>
</feature>
<reference evidence="3" key="1">
    <citation type="submission" date="2016-11" db="UniProtKB">
        <authorList>
            <consortium name="WormBaseParasite"/>
        </authorList>
    </citation>
    <scope>IDENTIFICATION</scope>
</reference>
<organism evidence="2 3">
    <name type="scientific">Steinernema glaseri</name>
    <dbReference type="NCBI Taxonomy" id="37863"/>
    <lineage>
        <taxon>Eukaryota</taxon>
        <taxon>Metazoa</taxon>
        <taxon>Ecdysozoa</taxon>
        <taxon>Nematoda</taxon>
        <taxon>Chromadorea</taxon>
        <taxon>Rhabditida</taxon>
        <taxon>Tylenchina</taxon>
        <taxon>Panagrolaimomorpha</taxon>
        <taxon>Strongyloidoidea</taxon>
        <taxon>Steinernematidae</taxon>
        <taxon>Steinernema</taxon>
    </lineage>
</organism>